<dbReference type="InterPro" id="IPR044992">
    <property type="entry name" value="ChyE-like"/>
</dbReference>
<dbReference type="PANTHER" id="PTHR42695:SF5">
    <property type="entry name" value="GLUTAMINE AMIDOTRANSFERASE YLR126C-RELATED"/>
    <property type="match status" value="1"/>
</dbReference>
<reference evidence="2 3" key="1">
    <citation type="submission" date="2016-10" db="EMBL/GenBank/DDBJ databases">
        <authorList>
            <person name="de Groot N.N."/>
        </authorList>
    </citation>
    <scope>NUCLEOTIDE SEQUENCE [LARGE SCALE GENOMIC DNA]</scope>
    <source>
        <strain evidence="2 3">CGMCC 1.10959</strain>
    </source>
</reference>
<dbReference type="RefSeq" id="WP_051372352.1">
    <property type="nucleotide sequence ID" value="NZ_FPAW01000053.1"/>
</dbReference>
<dbReference type="eggNOG" id="COG0518">
    <property type="taxonomic scope" value="Bacteria"/>
</dbReference>
<feature type="domain" description="Glutamine amidotransferase" evidence="1">
    <location>
        <begin position="53"/>
        <end position="188"/>
    </location>
</feature>
<dbReference type="Gene3D" id="3.40.50.880">
    <property type="match status" value="1"/>
</dbReference>
<organism evidence="2 3">
    <name type="scientific">Sedimentitalea nanhaiensis</name>
    <dbReference type="NCBI Taxonomy" id="999627"/>
    <lineage>
        <taxon>Bacteria</taxon>
        <taxon>Pseudomonadati</taxon>
        <taxon>Pseudomonadota</taxon>
        <taxon>Alphaproteobacteria</taxon>
        <taxon>Rhodobacterales</taxon>
        <taxon>Paracoccaceae</taxon>
        <taxon>Sedimentitalea</taxon>
    </lineage>
</organism>
<dbReference type="PANTHER" id="PTHR42695">
    <property type="entry name" value="GLUTAMINE AMIDOTRANSFERASE YLR126C-RELATED"/>
    <property type="match status" value="1"/>
</dbReference>
<keyword evidence="3" id="KW-1185">Reference proteome</keyword>
<dbReference type="PROSITE" id="PS51273">
    <property type="entry name" value="GATASE_TYPE_1"/>
    <property type="match status" value="1"/>
</dbReference>
<dbReference type="CDD" id="cd01741">
    <property type="entry name" value="GATase1_1"/>
    <property type="match status" value="1"/>
</dbReference>
<evidence type="ECO:0000259" key="1">
    <source>
        <dbReference type="Pfam" id="PF00117"/>
    </source>
</evidence>
<dbReference type="EMBL" id="FPAW01000053">
    <property type="protein sequence ID" value="SFU20731.1"/>
    <property type="molecule type" value="Genomic_DNA"/>
</dbReference>
<dbReference type="OrthoDB" id="7365442at2"/>
<gene>
    <name evidence="2" type="ORF">SAMN05216236_15315</name>
</gene>
<dbReference type="Pfam" id="PF00117">
    <property type="entry name" value="GATase"/>
    <property type="match status" value="1"/>
</dbReference>
<dbReference type="STRING" id="999627.SAMN05216236_15315"/>
<keyword evidence="2" id="KW-0808">Transferase</keyword>
<dbReference type="GO" id="GO:0016740">
    <property type="term" value="F:transferase activity"/>
    <property type="evidence" value="ECO:0007669"/>
    <property type="project" value="UniProtKB-KW"/>
</dbReference>
<evidence type="ECO:0000313" key="3">
    <source>
        <dbReference type="Proteomes" id="UP000182466"/>
    </source>
</evidence>
<dbReference type="InterPro" id="IPR029062">
    <property type="entry name" value="Class_I_gatase-like"/>
</dbReference>
<dbReference type="AlphaFoldDB" id="A0A1I7E9X4"/>
<dbReference type="InterPro" id="IPR017926">
    <property type="entry name" value="GATASE"/>
</dbReference>
<dbReference type="Proteomes" id="UP000182466">
    <property type="component" value="Unassembled WGS sequence"/>
</dbReference>
<evidence type="ECO:0000313" key="2">
    <source>
        <dbReference type="EMBL" id="SFU20731.1"/>
    </source>
</evidence>
<keyword evidence="2" id="KW-0315">Glutamine amidotransferase</keyword>
<proteinExistence type="predicted"/>
<dbReference type="GO" id="GO:0005829">
    <property type="term" value="C:cytosol"/>
    <property type="evidence" value="ECO:0007669"/>
    <property type="project" value="TreeGrafter"/>
</dbReference>
<name>A0A1I7E9X4_9RHOB</name>
<protein>
    <submittedName>
        <fullName evidence="2">GMP synthase-Glutamine amidotransferase</fullName>
    </submittedName>
</protein>
<accession>A0A1I7E9X4</accession>
<sequence length="236" mass="25571">MRLCILEADTPAPDLLGIAGTYADMFENWLRPSLPGAEFSRMPVHAGELPESVGDYDGYLITGSLFSAYEDLPWIHNLQAFALRAFNDAIPIGGVCFGHQLIAEALGGHVAPCNQGWAIGKTEYQTTPDGTAWFGQEAIHALSFHRDQIVTLPPGATPLAGNAHCPWAALAYAGRALSVQFHPEFSPEYIAALIRRNPDGTILPEQADLALKDMVHESNDVMSQAFSRLFEVPPAS</sequence>
<dbReference type="SUPFAM" id="SSF52317">
    <property type="entry name" value="Class I glutamine amidotransferase-like"/>
    <property type="match status" value="1"/>
</dbReference>